<dbReference type="PANTHER" id="PTHR36510:SF1">
    <property type="entry name" value="GLUTAMATE--CYSTEINE LIGASE 2-RELATED"/>
    <property type="match status" value="1"/>
</dbReference>
<name>A0A4Q9GS70_9HYPH</name>
<comment type="caution">
    <text evidence="5">The sequence shown here is derived from an EMBL/GenBank/DDBJ whole genome shotgun (WGS) entry which is preliminary data.</text>
</comment>
<dbReference type="HAMAP" id="MF_01609">
    <property type="entry name" value="Glu_cys_ligase_2"/>
    <property type="match status" value="1"/>
</dbReference>
<evidence type="ECO:0000256" key="3">
    <source>
        <dbReference type="ARBA" id="ARBA00022840"/>
    </source>
</evidence>
<evidence type="ECO:0000256" key="4">
    <source>
        <dbReference type="HAMAP-Rule" id="MF_01609"/>
    </source>
</evidence>
<proteinExistence type="inferred from homology"/>
<dbReference type="EMBL" id="SIUB01000001">
    <property type="protein sequence ID" value="TBN54627.1"/>
    <property type="molecule type" value="Genomic_DNA"/>
</dbReference>
<dbReference type="InterPro" id="IPR050141">
    <property type="entry name" value="GCL_type2/YbdK_subfam"/>
</dbReference>
<protein>
    <recommendedName>
        <fullName evidence="4">Putative glutamate--cysteine ligase 2</fullName>
        <ecNumber evidence="4">6.3.2.2</ecNumber>
    </recommendedName>
    <alternativeName>
        <fullName evidence="4">Gamma-glutamylcysteine synthetase 2</fullName>
        <shortName evidence="4">GCS 2</shortName>
        <shortName evidence="4">Gamma-GCS 2</shortName>
    </alternativeName>
</protein>
<sequence>MNEAVPPVVVPCDLRGRPGGLMDDGFQFGIEEEFFLADVSTGASPDGATADRFHARAEKRVEASSHELLKGQIEIQTEPGTDFDAACAELRRMRQTLAKTAEAEGLLLFAAGSHPLAQARSQEITEAERYEKLQAELRIIAERSMVCATHIHVSAPEPDARIQLMNRLIPFLPLFYALSVASPFWQGQDTGLKGFRPSAFSEWPRMGVPELFADQDEYRHYVTLMVDAGVIRDSSFLWWHIRPSEHYPTIELRICDAAPRVEDGVAIAALYQALLRCASRMPGLNGGVGPVDRAVCTSNIWQVQQFGRDAKLIDPARGGTISVVEKLEATLDLVAEDVDALGSASWVARTREMVARPSAAERQLETYRQARAAGTRDRDAMLAVVTMLADETKA</sequence>
<evidence type="ECO:0000313" key="5">
    <source>
        <dbReference type="EMBL" id="TBN54627.1"/>
    </source>
</evidence>
<dbReference type="GO" id="GO:0042398">
    <property type="term" value="P:modified amino acid biosynthetic process"/>
    <property type="evidence" value="ECO:0007669"/>
    <property type="project" value="InterPro"/>
</dbReference>
<dbReference type="InterPro" id="IPR014746">
    <property type="entry name" value="Gln_synth/guanido_kin_cat_dom"/>
</dbReference>
<gene>
    <name evidence="5" type="ORF">EYR15_00150</name>
</gene>
<keyword evidence="3 4" id="KW-0067">ATP-binding</keyword>
<accession>A0A4Q9GS70</accession>
<dbReference type="NCBIfam" id="NF010039">
    <property type="entry name" value="PRK13515.1"/>
    <property type="match status" value="1"/>
</dbReference>
<dbReference type="EC" id="6.3.2.2" evidence="4"/>
<dbReference type="PANTHER" id="PTHR36510">
    <property type="entry name" value="GLUTAMATE--CYSTEINE LIGASE 2-RELATED"/>
    <property type="match status" value="1"/>
</dbReference>
<comment type="catalytic activity">
    <reaction evidence="4">
        <text>L-cysteine + L-glutamate + ATP = gamma-L-glutamyl-L-cysteine + ADP + phosphate + H(+)</text>
        <dbReference type="Rhea" id="RHEA:13285"/>
        <dbReference type="ChEBI" id="CHEBI:15378"/>
        <dbReference type="ChEBI" id="CHEBI:29985"/>
        <dbReference type="ChEBI" id="CHEBI:30616"/>
        <dbReference type="ChEBI" id="CHEBI:35235"/>
        <dbReference type="ChEBI" id="CHEBI:43474"/>
        <dbReference type="ChEBI" id="CHEBI:58173"/>
        <dbReference type="ChEBI" id="CHEBI:456216"/>
        <dbReference type="EC" id="6.3.2.2"/>
    </reaction>
</comment>
<dbReference type="Proteomes" id="UP000291613">
    <property type="component" value="Unassembled WGS sequence"/>
</dbReference>
<dbReference type="AlphaFoldDB" id="A0A4Q9GS70"/>
<dbReference type="GO" id="GO:0005524">
    <property type="term" value="F:ATP binding"/>
    <property type="evidence" value="ECO:0007669"/>
    <property type="project" value="UniProtKB-KW"/>
</dbReference>
<comment type="similarity">
    <text evidence="4">Belongs to the glutamate--cysteine ligase type 2 family. YbdK subfamily.</text>
</comment>
<dbReference type="Pfam" id="PF04107">
    <property type="entry name" value="GCS2"/>
    <property type="match status" value="1"/>
</dbReference>
<keyword evidence="6" id="KW-1185">Reference proteome</keyword>
<dbReference type="GO" id="GO:0004357">
    <property type="term" value="F:glutamate-cysteine ligase activity"/>
    <property type="evidence" value="ECO:0007669"/>
    <property type="project" value="UniProtKB-EC"/>
</dbReference>
<dbReference type="NCBIfam" id="TIGR02050">
    <property type="entry name" value="gshA_cyan_rel"/>
    <property type="match status" value="1"/>
</dbReference>
<reference evidence="5 6" key="1">
    <citation type="submission" date="2019-02" db="EMBL/GenBank/DDBJ databases">
        <title>Hansschlegelia quercus sp. nov., a novel methylotrophic bacterium from buds of oak (Quercus robur L.).</title>
        <authorList>
            <person name="Agafonova N.V."/>
            <person name="Kaparullina E.N."/>
            <person name="Grouzdev D.S."/>
            <person name="Doronina N.V."/>
        </authorList>
    </citation>
    <scope>NUCLEOTIDE SEQUENCE [LARGE SCALE GENOMIC DNA]</scope>
    <source>
        <strain evidence="5 6">Dub</strain>
    </source>
</reference>
<dbReference type="OrthoDB" id="9769628at2"/>
<evidence type="ECO:0000256" key="2">
    <source>
        <dbReference type="ARBA" id="ARBA00022741"/>
    </source>
</evidence>
<evidence type="ECO:0000256" key="1">
    <source>
        <dbReference type="ARBA" id="ARBA00022598"/>
    </source>
</evidence>
<dbReference type="Gene3D" id="3.30.590.20">
    <property type="match status" value="1"/>
</dbReference>
<keyword evidence="2 4" id="KW-0547">Nucleotide-binding</keyword>
<keyword evidence="1 4" id="KW-0436">Ligase</keyword>
<dbReference type="InterPro" id="IPR006336">
    <property type="entry name" value="GCS2"/>
</dbReference>
<organism evidence="5 6">
    <name type="scientific">Hansschlegelia quercus</name>
    <dbReference type="NCBI Taxonomy" id="2528245"/>
    <lineage>
        <taxon>Bacteria</taxon>
        <taxon>Pseudomonadati</taxon>
        <taxon>Pseudomonadota</taxon>
        <taxon>Alphaproteobacteria</taxon>
        <taxon>Hyphomicrobiales</taxon>
        <taxon>Methylopilaceae</taxon>
        <taxon>Hansschlegelia</taxon>
    </lineage>
</organism>
<dbReference type="SUPFAM" id="SSF55931">
    <property type="entry name" value="Glutamine synthetase/guanido kinase"/>
    <property type="match status" value="1"/>
</dbReference>
<dbReference type="InterPro" id="IPR011793">
    <property type="entry name" value="YbdK"/>
</dbReference>
<evidence type="ECO:0000313" key="6">
    <source>
        <dbReference type="Proteomes" id="UP000291613"/>
    </source>
</evidence>
<comment type="function">
    <text evidence="4">ATP-dependent carboxylate-amine ligase which exhibits weak glutamate--cysteine ligase activity.</text>
</comment>